<dbReference type="AlphaFoldDB" id="A0A4V2K673"/>
<dbReference type="InterPro" id="IPR017853">
    <property type="entry name" value="GH"/>
</dbReference>
<organism evidence="2 3">
    <name type="scientific">Dichomitus squalens</name>
    <dbReference type="NCBI Taxonomy" id="114155"/>
    <lineage>
        <taxon>Eukaryota</taxon>
        <taxon>Fungi</taxon>
        <taxon>Dikarya</taxon>
        <taxon>Basidiomycota</taxon>
        <taxon>Agaricomycotina</taxon>
        <taxon>Agaricomycetes</taxon>
        <taxon>Polyporales</taxon>
        <taxon>Polyporaceae</taxon>
        <taxon>Dichomitus</taxon>
    </lineage>
</organism>
<name>A0A4V2K673_9APHY</name>
<feature type="region of interest" description="Disordered" evidence="1">
    <location>
        <begin position="1"/>
        <end position="20"/>
    </location>
</feature>
<evidence type="ECO:0000313" key="3">
    <source>
        <dbReference type="Proteomes" id="UP000292082"/>
    </source>
</evidence>
<reference evidence="2 3" key="1">
    <citation type="submission" date="2019-01" db="EMBL/GenBank/DDBJ databases">
        <title>Draft genome sequences of three monokaryotic isolates of the white-rot basidiomycete fungus Dichomitus squalens.</title>
        <authorList>
            <consortium name="DOE Joint Genome Institute"/>
            <person name="Lopez S.C."/>
            <person name="Andreopoulos B."/>
            <person name="Pangilinan J."/>
            <person name="Lipzen A."/>
            <person name="Riley R."/>
            <person name="Ahrendt S."/>
            <person name="Ng V."/>
            <person name="Barry K."/>
            <person name="Daum C."/>
            <person name="Grigoriev I.V."/>
            <person name="Hilden K.S."/>
            <person name="Makela M.R."/>
            <person name="de Vries R.P."/>
        </authorList>
    </citation>
    <scope>NUCLEOTIDE SEQUENCE [LARGE SCALE GENOMIC DNA]</scope>
    <source>
        <strain evidence="2 3">CBS 464.89</strain>
    </source>
</reference>
<evidence type="ECO:0008006" key="4">
    <source>
        <dbReference type="Google" id="ProtNLM"/>
    </source>
</evidence>
<evidence type="ECO:0000313" key="2">
    <source>
        <dbReference type="EMBL" id="TBU51193.1"/>
    </source>
</evidence>
<protein>
    <recommendedName>
        <fullName evidence="4">Glycoside hydrolase superfamily</fullName>
    </recommendedName>
</protein>
<accession>A0A4V2K673</accession>
<keyword evidence="3" id="KW-1185">Reference proteome</keyword>
<gene>
    <name evidence="2" type="ORF">BD310DRAFT_891031</name>
</gene>
<dbReference type="EMBL" id="ML145366">
    <property type="protein sequence ID" value="TBU51193.1"/>
    <property type="molecule type" value="Genomic_DNA"/>
</dbReference>
<dbReference type="Proteomes" id="UP000292082">
    <property type="component" value="Unassembled WGS sequence"/>
</dbReference>
<dbReference type="SUPFAM" id="SSF51445">
    <property type="entry name" value="(Trans)glycosidases"/>
    <property type="match status" value="1"/>
</dbReference>
<evidence type="ECO:0000256" key="1">
    <source>
        <dbReference type="SAM" id="MobiDB-lite"/>
    </source>
</evidence>
<proteinExistence type="predicted"/>
<sequence>MHTSAAHQKTPAKQTSSGASSGCFPALVFKTPANDPDSLDGRWCDDKTEYAFLGFSYEVSACDLLARSTRTFANIRNNFNGRYIRLYGACDKSSPSDDVVEAAYKNGLGVHDLIWFGYDGDNKWETRRDALFSSLHSNPKAKFITRAVQFGSKPLVDGVLPASQLAAQVKAVQDNLAGLKIFVTVSDMQWSFQMNGGAGLKVLDVVDVIDAHMLPFFGGNSTTTSATWPSIKSSVDKFWGNLLVDRQNTLISSIWLPRAWTSCGLQLSSVVVLYTLVVHNLSLVPQYILRPCIL</sequence>